<evidence type="ECO:0000313" key="2">
    <source>
        <dbReference type="Proteomes" id="UP001237448"/>
    </source>
</evidence>
<dbReference type="EMBL" id="JAUSVK010000001">
    <property type="protein sequence ID" value="MDQ0390363.1"/>
    <property type="molecule type" value="Genomic_DNA"/>
</dbReference>
<name>A0ABU0F8G2_9HYPH</name>
<protein>
    <submittedName>
        <fullName evidence="1">Transposase</fullName>
    </submittedName>
</protein>
<comment type="caution">
    <text evidence="1">The sequence shown here is derived from an EMBL/GenBank/DDBJ whole genome shotgun (WGS) entry which is preliminary data.</text>
</comment>
<reference evidence="1 2" key="1">
    <citation type="submission" date="2023-07" db="EMBL/GenBank/DDBJ databases">
        <title>Genomic Encyclopedia of Type Strains, Phase IV (KMG-IV): sequencing the most valuable type-strain genomes for metagenomic binning, comparative biology and taxonomic classification.</title>
        <authorList>
            <person name="Goeker M."/>
        </authorList>
    </citation>
    <scope>NUCLEOTIDE SEQUENCE [LARGE SCALE GENOMIC DNA]</scope>
    <source>
        <strain evidence="1 2">DSM 5896</strain>
    </source>
</reference>
<keyword evidence="2" id="KW-1185">Reference proteome</keyword>
<gene>
    <name evidence="1" type="ORF">J3R73_000155</name>
</gene>
<proteinExistence type="predicted"/>
<evidence type="ECO:0000313" key="1">
    <source>
        <dbReference type="EMBL" id="MDQ0390363.1"/>
    </source>
</evidence>
<dbReference type="Proteomes" id="UP001237448">
    <property type="component" value="Unassembled WGS sequence"/>
</dbReference>
<accession>A0ABU0F8G2</accession>
<sequence>MRTLLIVGATSILKQARRGVKLPGWVISLMARRPYKVAAVALANKIARTIWALLVKGGTYQAPATMARA</sequence>
<organism evidence="1 2">
    <name type="scientific">Labrys monachus</name>
    <dbReference type="NCBI Taxonomy" id="217067"/>
    <lineage>
        <taxon>Bacteria</taxon>
        <taxon>Pseudomonadati</taxon>
        <taxon>Pseudomonadota</taxon>
        <taxon>Alphaproteobacteria</taxon>
        <taxon>Hyphomicrobiales</taxon>
        <taxon>Xanthobacteraceae</taxon>
        <taxon>Labrys</taxon>
    </lineage>
</organism>